<dbReference type="CDD" id="cd00567">
    <property type="entry name" value="ACAD"/>
    <property type="match status" value="1"/>
</dbReference>
<dbReference type="InterPro" id="IPR036250">
    <property type="entry name" value="AcylCo_DH-like_C"/>
</dbReference>
<dbReference type="SUPFAM" id="SSF56645">
    <property type="entry name" value="Acyl-CoA dehydrogenase NM domain-like"/>
    <property type="match status" value="1"/>
</dbReference>
<accession>A0A1S1RCA9</accession>
<evidence type="ECO:0000256" key="4">
    <source>
        <dbReference type="ARBA" id="ARBA00022827"/>
    </source>
</evidence>
<dbReference type="InterPro" id="IPR050741">
    <property type="entry name" value="Acyl-CoA_dehydrogenase"/>
</dbReference>
<dbReference type="GO" id="GO:0050660">
    <property type="term" value="F:flavin adenine dinucleotide binding"/>
    <property type="evidence" value="ECO:0007669"/>
    <property type="project" value="InterPro"/>
</dbReference>
<keyword evidence="10" id="KW-1185">Reference proteome</keyword>
<dbReference type="InterPro" id="IPR046373">
    <property type="entry name" value="Acyl-CoA_Oxase/DH_mid-dom_sf"/>
</dbReference>
<dbReference type="Gene3D" id="1.10.540.10">
    <property type="entry name" value="Acyl-CoA dehydrogenase/oxidase, N-terminal domain"/>
    <property type="match status" value="1"/>
</dbReference>
<dbReference type="AlphaFoldDB" id="A0A1S1RCA9"/>
<evidence type="ECO:0008006" key="11">
    <source>
        <dbReference type="Google" id="ProtNLM"/>
    </source>
</evidence>
<feature type="domain" description="Acyl-CoA dehydrogenase/oxidase C-terminal" evidence="7">
    <location>
        <begin position="241"/>
        <end position="387"/>
    </location>
</feature>
<dbReference type="InterPro" id="IPR037069">
    <property type="entry name" value="AcylCoA_DH/ox_N_sf"/>
</dbReference>
<dbReference type="GO" id="GO:0033539">
    <property type="term" value="P:fatty acid beta-oxidation using acyl-CoA dehydrogenase"/>
    <property type="evidence" value="ECO:0007669"/>
    <property type="project" value="TreeGrafter"/>
</dbReference>
<evidence type="ECO:0000256" key="3">
    <source>
        <dbReference type="ARBA" id="ARBA00022630"/>
    </source>
</evidence>
<comment type="cofactor">
    <cofactor evidence="1 6">
        <name>FAD</name>
        <dbReference type="ChEBI" id="CHEBI:57692"/>
    </cofactor>
</comment>
<comment type="caution">
    <text evidence="9">The sequence shown here is derived from an EMBL/GenBank/DDBJ whole genome shotgun (WGS) entry which is preliminary data.</text>
</comment>
<dbReference type="Gene3D" id="1.20.140.10">
    <property type="entry name" value="Butyryl-CoA Dehydrogenase, subunit A, domain 3"/>
    <property type="match status" value="1"/>
</dbReference>
<dbReference type="EMBL" id="MBLM01000034">
    <property type="protein sequence ID" value="OHV43409.1"/>
    <property type="molecule type" value="Genomic_DNA"/>
</dbReference>
<dbReference type="GO" id="GO:0005737">
    <property type="term" value="C:cytoplasm"/>
    <property type="evidence" value="ECO:0007669"/>
    <property type="project" value="TreeGrafter"/>
</dbReference>
<evidence type="ECO:0000256" key="2">
    <source>
        <dbReference type="ARBA" id="ARBA00009347"/>
    </source>
</evidence>
<keyword evidence="3 6" id="KW-0285">Flavoprotein</keyword>
<organism evidence="9 10">
    <name type="scientific">Parafrankia colletiae</name>
    <dbReference type="NCBI Taxonomy" id="573497"/>
    <lineage>
        <taxon>Bacteria</taxon>
        <taxon>Bacillati</taxon>
        <taxon>Actinomycetota</taxon>
        <taxon>Actinomycetes</taxon>
        <taxon>Frankiales</taxon>
        <taxon>Frankiaceae</taxon>
        <taxon>Parafrankia</taxon>
    </lineage>
</organism>
<dbReference type="Proteomes" id="UP000179627">
    <property type="component" value="Unassembled WGS sequence"/>
</dbReference>
<evidence type="ECO:0000256" key="1">
    <source>
        <dbReference type="ARBA" id="ARBA00001974"/>
    </source>
</evidence>
<proteinExistence type="inferred from homology"/>
<protein>
    <recommendedName>
        <fullName evidence="11">Acyl-CoA dehydrogenase</fullName>
    </recommendedName>
</protein>
<name>A0A1S1RCA9_9ACTN</name>
<dbReference type="Pfam" id="PF00441">
    <property type="entry name" value="Acyl-CoA_dh_1"/>
    <property type="match status" value="1"/>
</dbReference>
<dbReference type="FunFam" id="2.40.110.10:FF:000002">
    <property type="entry name" value="Acyl-CoA dehydrogenase fadE12"/>
    <property type="match status" value="1"/>
</dbReference>
<reference evidence="10" key="1">
    <citation type="submission" date="2016-07" db="EMBL/GenBank/DDBJ databases">
        <title>Sequence Frankia sp. strain CcI1.17.</title>
        <authorList>
            <person name="Ghodhbane-Gtari F."/>
            <person name="Swanson E."/>
            <person name="Gueddou A."/>
            <person name="Morris K."/>
            <person name="Hezbri K."/>
            <person name="Ktari A."/>
            <person name="Nouioui I."/>
            <person name="Abebe-Akele F."/>
            <person name="Simpson S."/>
            <person name="Thomas K."/>
            <person name="Gtari M."/>
            <person name="Tisa L.S."/>
            <person name="Hurst S."/>
        </authorList>
    </citation>
    <scope>NUCLEOTIDE SEQUENCE [LARGE SCALE GENOMIC DNA]</scope>
    <source>
        <strain evidence="10">Cc1.17</strain>
    </source>
</reference>
<evidence type="ECO:0000256" key="6">
    <source>
        <dbReference type="RuleBase" id="RU362125"/>
    </source>
</evidence>
<evidence type="ECO:0000313" key="9">
    <source>
        <dbReference type="EMBL" id="OHV43409.1"/>
    </source>
</evidence>
<dbReference type="PANTHER" id="PTHR48083:SF2">
    <property type="entry name" value="MEDIUM-CHAIN SPECIFIC ACYL-COA DEHYDROGENASE, MITOCHONDRIAL"/>
    <property type="match status" value="1"/>
</dbReference>
<dbReference type="SUPFAM" id="SSF47203">
    <property type="entry name" value="Acyl-CoA dehydrogenase C-terminal domain-like"/>
    <property type="match status" value="1"/>
</dbReference>
<keyword evidence="4 6" id="KW-0274">FAD</keyword>
<dbReference type="PANTHER" id="PTHR48083">
    <property type="entry name" value="MEDIUM-CHAIN SPECIFIC ACYL-COA DEHYDROGENASE, MITOCHONDRIAL-RELATED"/>
    <property type="match status" value="1"/>
</dbReference>
<comment type="similarity">
    <text evidence="2 6">Belongs to the acyl-CoA dehydrogenase family.</text>
</comment>
<keyword evidence="5 6" id="KW-0560">Oxidoreductase</keyword>
<gene>
    <name evidence="9" type="ORF">CC117_32715</name>
</gene>
<dbReference type="InterPro" id="IPR009075">
    <property type="entry name" value="AcylCo_DH/oxidase_C"/>
</dbReference>
<dbReference type="Gene3D" id="2.40.110.10">
    <property type="entry name" value="Butyryl-CoA Dehydrogenase, subunit A, domain 2"/>
    <property type="match status" value="1"/>
</dbReference>
<evidence type="ECO:0000313" key="10">
    <source>
        <dbReference type="Proteomes" id="UP000179627"/>
    </source>
</evidence>
<dbReference type="InterPro" id="IPR009100">
    <property type="entry name" value="AcylCoA_DH/oxidase_NM_dom_sf"/>
</dbReference>
<evidence type="ECO:0000259" key="8">
    <source>
        <dbReference type="Pfam" id="PF02770"/>
    </source>
</evidence>
<dbReference type="Pfam" id="PF02770">
    <property type="entry name" value="Acyl-CoA_dh_M"/>
    <property type="match status" value="1"/>
</dbReference>
<dbReference type="InterPro" id="IPR006091">
    <property type="entry name" value="Acyl-CoA_Oxase/DH_mid-dom"/>
</dbReference>
<sequence>MSPEVDLDFLTGIETFIDRVVRPVESRYAEELEETGTIAPERQLAERRLLRRRSAEDGLYSAGIPKDLGGGGLDVETIAHGYRIVGRSGLLLADRGGVLPNVEGPQTSMRAMNEDQRRRYLEPLLRAEIEGCFAITEPDAGSDASQVLTKARQEGDEWIINGTKQFITHGQYADFVQVVAKTDPDERPSRRLSVFIVDKGTPGFSVGATHHTMGEDRPVDLVFDDVRVPASAMVGDRGGALRYAIGSISQARINVGSLAIGKSQYLLQQMIGYASMREAFGKKIGAFQFIQGHIVESSMEIEAALGILRTATTLAGEDTDEARRLAATVKVYATETLTRVADRAIQVHGGLGVTRAGGVERFYRDARAMRIYEGTSELLRWNMARWLGLPAQ</sequence>
<dbReference type="RefSeq" id="WP_071082697.1">
    <property type="nucleotide sequence ID" value="NZ_MBLM01000034.1"/>
</dbReference>
<evidence type="ECO:0000256" key="5">
    <source>
        <dbReference type="ARBA" id="ARBA00023002"/>
    </source>
</evidence>
<evidence type="ECO:0000259" key="7">
    <source>
        <dbReference type="Pfam" id="PF00441"/>
    </source>
</evidence>
<feature type="domain" description="Acyl-CoA oxidase/dehydrogenase middle" evidence="8">
    <location>
        <begin position="132"/>
        <end position="226"/>
    </location>
</feature>
<dbReference type="GO" id="GO:0003995">
    <property type="term" value="F:acyl-CoA dehydrogenase activity"/>
    <property type="evidence" value="ECO:0007669"/>
    <property type="project" value="TreeGrafter"/>
</dbReference>